<dbReference type="SUPFAM" id="SSF49464">
    <property type="entry name" value="Carboxypeptidase regulatory domain-like"/>
    <property type="match status" value="1"/>
</dbReference>
<name>A0A239HW19_9BACT</name>
<accession>A0A239HW19</accession>
<evidence type="ECO:0000313" key="3">
    <source>
        <dbReference type="EMBL" id="SNS85630.1"/>
    </source>
</evidence>
<evidence type="ECO:0000256" key="2">
    <source>
        <dbReference type="SAM" id="SignalP"/>
    </source>
</evidence>
<gene>
    <name evidence="3" type="ORF">SAMN05421770_102600</name>
</gene>
<reference evidence="3 4" key="1">
    <citation type="submission" date="2017-06" db="EMBL/GenBank/DDBJ databases">
        <authorList>
            <person name="Kim H.J."/>
            <person name="Triplett B.A."/>
        </authorList>
    </citation>
    <scope>NUCLEOTIDE SEQUENCE [LARGE SCALE GENOMIC DNA]</scope>
    <source>
        <strain evidence="3 4">DSM 18704</strain>
    </source>
</reference>
<sequence>MQSMSFFRRISATALALTFATGLVCPQNLVGQDDSARRGRKYKAPPEVSHIEITVIKGTNKKPIANAAVIFHPMKDGKDEGNLEVKTDPDGKAVIDVIPTGSRVVVQVLADGFATYAETFDIPESSRSILVAMKRPQAQISKYEDNRDKPADRKPGVQEPDSAPKVEPPPASAK</sequence>
<protein>
    <recommendedName>
        <fullName evidence="5">Carboxypeptidase regulatory-like domain-containing protein</fullName>
    </recommendedName>
</protein>
<evidence type="ECO:0000313" key="4">
    <source>
        <dbReference type="Proteomes" id="UP000198356"/>
    </source>
</evidence>
<feature type="region of interest" description="Disordered" evidence="1">
    <location>
        <begin position="137"/>
        <end position="174"/>
    </location>
</feature>
<keyword evidence="2" id="KW-0732">Signal</keyword>
<dbReference type="Gene3D" id="2.60.40.1120">
    <property type="entry name" value="Carboxypeptidase-like, regulatory domain"/>
    <property type="match status" value="1"/>
</dbReference>
<organism evidence="3 4">
    <name type="scientific">Granulicella rosea</name>
    <dbReference type="NCBI Taxonomy" id="474952"/>
    <lineage>
        <taxon>Bacteria</taxon>
        <taxon>Pseudomonadati</taxon>
        <taxon>Acidobacteriota</taxon>
        <taxon>Terriglobia</taxon>
        <taxon>Terriglobales</taxon>
        <taxon>Acidobacteriaceae</taxon>
        <taxon>Granulicella</taxon>
    </lineage>
</organism>
<evidence type="ECO:0008006" key="5">
    <source>
        <dbReference type="Google" id="ProtNLM"/>
    </source>
</evidence>
<proteinExistence type="predicted"/>
<keyword evidence="4" id="KW-1185">Reference proteome</keyword>
<dbReference type="Proteomes" id="UP000198356">
    <property type="component" value="Unassembled WGS sequence"/>
</dbReference>
<feature type="chain" id="PRO_5012353701" description="Carboxypeptidase regulatory-like domain-containing protein" evidence="2">
    <location>
        <begin position="17"/>
        <end position="174"/>
    </location>
</feature>
<dbReference type="AlphaFoldDB" id="A0A239HW19"/>
<dbReference type="EMBL" id="FZOU01000002">
    <property type="protein sequence ID" value="SNS85630.1"/>
    <property type="molecule type" value="Genomic_DNA"/>
</dbReference>
<dbReference type="InterPro" id="IPR008969">
    <property type="entry name" value="CarboxyPept-like_regulatory"/>
</dbReference>
<feature type="compositionally biased region" description="Basic and acidic residues" evidence="1">
    <location>
        <begin position="142"/>
        <end position="156"/>
    </location>
</feature>
<evidence type="ECO:0000256" key="1">
    <source>
        <dbReference type="SAM" id="MobiDB-lite"/>
    </source>
</evidence>
<feature type="signal peptide" evidence="2">
    <location>
        <begin position="1"/>
        <end position="16"/>
    </location>
</feature>